<dbReference type="Proteomes" id="UP000285648">
    <property type="component" value="Unassembled WGS sequence"/>
</dbReference>
<keyword evidence="2" id="KW-1185">Reference proteome</keyword>
<dbReference type="PANTHER" id="PTHR43861">
    <property type="entry name" value="TRANS-ACONITATE 2-METHYLTRANSFERASE-RELATED"/>
    <property type="match status" value="1"/>
</dbReference>
<sequence length="217" mass="25174">MDNYVRDDHIILDIGSGTGKIYEILRSKHKKCLVDMVDFSKKMCAIAMAKSYRDTKANVYCSSLNDFKPCKKYDVITSLQVIHHVPSVSEFLINCSQLMKNDGTLLVQTVGEGYLENIFGHKTNNHDLDILGRFSIRELEWEIKRTNLKLESLYSDKFNFYFNTELDVVKFIESIGTIDKINGYENGKVPEVLKRISSREIYGEYYTIVLRRSRNDK</sequence>
<reference evidence="1 2" key="1">
    <citation type="submission" date="2016-09" db="EMBL/GenBank/DDBJ databases">
        <authorList>
            <person name="Doonan J."/>
            <person name="Pachebat J.A."/>
            <person name="Golyshin P.N."/>
            <person name="Denman S."/>
            <person name="Mcdonald J.E."/>
        </authorList>
    </citation>
    <scope>NUCLEOTIDE SEQUENCE [LARGE SCALE GENOMIC DNA]</scope>
    <source>
        <strain evidence="1 2">NCPPB 3934</strain>
    </source>
</reference>
<dbReference type="Pfam" id="PF13489">
    <property type="entry name" value="Methyltransf_23"/>
    <property type="match status" value="1"/>
</dbReference>
<dbReference type="OrthoDB" id="9791837at2"/>
<name>A0A421DQK7_9GAMM</name>
<evidence type="ECO:0008006" key="3">
    <source>
        <dbReference type="Google" id="ProtNLM"/>
    </source>
</evidence>
<dbReference type="SUPFAM" id="SSF53335">
    <property type="entry name" value="S-adenosyl-L-methionine-dependent methyltransferases"/>
    <property type="match status" value="1"/>
</dbReference>
<protein>
    <recommendedName>
        <fullName evidence="3">Methyltransferase type 12 domain-containing protein</fullName>
    </recommendedName>
</protein>
<dbReference type="EMBL" id="MJLZ01000010">
    <property type="protein sequence ID" value="RLM25872.1"/>
    <property type="molecule type" value="Genomic_DNA"/>
</dbReference>
<organism evidence="1 2">
    <name type="scientific">Brenneria alni</name>
    <dbReference type="NCBI Taxonomy" id="71656"/>
    <lineage>
        <taxon>Bacteria</taxon>
        <taxon>Pseudomonadati</taxon>
        <taxon>Pseudomonadota</taxon>
        <taxon>Gammaproteobacteria</taxon>
        <taxon>Enterobacterales</taxon>
        <taxon>Pectobacteriaceae</taxon>
        <taxon>Brenneria</taxon>
    </lineage>
</organism>
<gene>
    <name evidence="1" type="ORF">BIY29_06190</name>
</gene>
<evidence type="ECO:0000313" key="2">
    <source>
        <dbReference type="Proteomes" id="UP000285648"/>
    </source>
</evidence>
<comment type="caution">
    <text evidence="1">The sequence shown here is derived from an EMBL/GenBank/DDBJ whole genome shotgun (WGS) entry which is preliminary data.</text>
</comment>
<evidence type="ECO:0000313" key="1">
    <source>
        <dbReference type="EMBL" id="RLM25872.1"/>
    </source>
</evidence>
<dbReference type="CDD" id="cd02440">
    <property type="entry name" value="AdoMet_MTases"/>
    <property type="match status" value="1"/>
</dbReference>
<accession>A0A421DQK7</accession>
<dbReference type="AlphaFoldDB" id="A0A421DQK7"/>
<proteinExistence type="predicted"/>
<dbReference type="InterPro" id="IPR029063">
    <property type="entry name" value="SAM-dependent_MTases_sf"/>
</dbReference>
<dbReference type="Gene3D" id="3.40.50.150">
    <property type="entry name" value="Vaccinia Virus protein VP39"/>
    <property type="match status" value="1"/>
</dbReference>